<sequence>MTCSCDSCYCNFSCPQCEAVSCCCIEIKLRQPSLTSFTQQPTSSDPSKTTIRNTFSPSGNVMAQEKLFQASNASGIVTSQMHINRAFDETAEKVMEMQTQDECPRKSKLKPISSRNAVSKVVVHDNDEPGSIEVKGKRIRDRKKLSNEKDRVIPLKENPEKEVPPRKRPRKKKTEPSPDQIGESTSVEPLPGRKVPSPKNASKAQLLPLSSIKSSSTTPSTGNRNPKKVTWRNQPMKPVD</sequence>
<organism evidence="2 3">
    <name type="scientific">Magallana gigas</name>
    <name type="common">Pacific oyster</name>
    <name type="synonym">Crassostrea gigas</name>
    <dbReference type="NCBI Taxonomy" id="29159"/>
    <lineage>
        <taxon>Eukaryota</taxon>
        <taxon>Metazoa</taxon>
        <taxon>Spiralia</taxon>
        <taxon>Lophotrochozoa</taxon>
        <taxon>Mollusca</taxon>
        <taxon>Bivalvia</taxon>
        <taxon>Autobranchia</taxon>
        <taxon>Pteriomorphia</taxon>
        <taxon>Ostreida</taxon>
        <taxon>Ostreoidea</taxon>
        <taxon>Ostreidae</taxon>
        <taxon>Magallana</taxon>
    </lineage>
</organism>
<dbReference type="AlphaFoldDB" id="A0A8W8JW03"/>
<reference evidence="2" key="1">
    <citation type="submission" date="2022-08" db="UniProtKB">
        <authorList>
            <consortium name="EnsemblMetazoa"/>
        </authorList>
    </citation>
    <scope>IDENTIFICATION</scope>
    <source>
        <strain evidence="2">05x7-T-G4-1.051#20</strain>
    </source>
</reference>
<name>A0A8W8JW03_MAGGI</name>
<feature type="region of interest" description="Disordered" evidence="1">
    <location>
        <begin position="120"/>
        <end position="240"/>
    </location>
</feature>
<evidence type="ECO:0000313" key="3">
    <source>
        <dbReference type="Proteomes" id="UP000005408"/>
    </source>
</evidence>
<evidence type="ECO:0000313" key="2">
    <source>
        <dbReference type="EnsemblMetazoa" id="G21289.1:cds"/>
    </source>
</evidence>
<proteinExistence type="predicted"/>
<protein>
    <submittedName>
        <fullName evidence="2">Uncharacterized protein</fullName>
    </submittedName>
</protein>
<dbReference type="EnsemblMetazoa" id="G21289.1">
    <property type="protein sequence ID" value="G21289.1:cds"/>
    <property type="gene ID" value="G21289"/>
</dbReference>
<accession>A0A8W8JW03</accession>
<evidence type="ECO:0000256" key="1">
    <source>
        <dbReference type="SAM" id="MobiDB-lite"/>
    </source>
</evidence>
<keyword evidence="3" id="KW-1185">Reference proteome</keyword>
<dbReference type="Proteomes" id="UP000005408">
    <property type="component" value="Unassembled WGS sequence"/>
</dbReference>
<feature type="compositionally biased region" description="Low complexity" evidence="1">
    <location>
        <begin position="206"/>
        <end position="221"/>
    </location>
</feature>
<feature type="compositionally biased region" description="Basic and acidic residues" evidence="1">
    <location>
        <begin position="144"/>
        <end position="165"/>
    </location>
</feature>